<sequence>MKKFILMISLIMISACREEILEPYNPAGNVNQPLQEKKLNYLNLVMTASNLTYEFETNVEFNSSESRIFLSVINREKGSVTINVLSENNLIFVASIETEIPNLVERIRGNIPKKIRISCNDFSGKLRLQLSKAN</sequence>
<dbReference type="PROSITE" id="PS51257">
    <property type="entry name" value="PROKAR_LIPOPROTEIN"/>
    <property type="match status" value="1"/>
</dbReference>
<dbReference type="EMBL" id="DSUJ01000008">
    <property type="protein sequence ID" value="HFI90713.1"/>
    <property type="molecule type" value="Genomic_DNA"/>
</dbReference>
<accession>A0A7V2ZJ04</accession>
<evidence type="ECO:0008006" key="2">
    <source>
        <dbReference type="Google" id="ProtNLM"/>
    </source>
</evidence>
<organism evidence="1">
    <name type="scientific">Ignavibacterium album</name>
    <dbReference type="NCBI Taxonomy" id="591197"/>
    <lineage>
        <taxon>Bacteria</taxon>
        <taxon>Pseudomonadati</taxon>
        <taxon>Ignavibacteriota</taxon>
        <taxon>Ignavibacteria</taxon>
        <taxon>Ignavibacteriales</taxon>
        <taxon>Ignavibacteriaceae</taxon>
        <taxon>Ignavibacterium</taxon>
    </lineage>
</organism>
<protein>
    <recommendedName>
        <fullName evidence="2">Lipoprotein</fullName>
    </recommendedName>
</protein>
<evidence type="ECO:0000313" key="1">
    <source>
        <dbReference type="EMBL" id="HFI90713.1"/>
    </source>
</evidence>
<comment type="caution">
    <text evidence="1">The sequence shown here is derived from an EMBL/GenBank/DDBJ whole genome shotgun (WGS) entry which is preliminary data.</text>
</comment>
<reference evidence="1" key="1">
    <citation type="journal article" date="2020" name="mSystems">
        <title>Genome- and Community-Level Interaction Insights into Carbon Utilization and Element Cycling Functions of Hydrothermarchaeota in Hydrothermal Sediment.</title>
        <authorList>
            <person name="Zhou Z."/>
            <person name="Liu Y."/>
            <person name="Xu W."/>
            <person name="Pan J."/>
            <person name="Luo Z.H."/>
            <person name="Li M."/>
        </authorList>
    </citation>
    <scope>NUCLEOTIDE SEQUENCE [LARGE SCALE GENOMIC DNA]</scope>
    <source>
        <strain evidence="1">SpSt-479</strain>
    </source>
</reference>
<dbReference type="AlphaFoldDB" id="A0A7V2ZJ04"/>
<name>A0A7V2ZJ04_9BACT</name>
<gene>
    <name evidence="1" type="ORF">ENS31_04160</name>
</gene>
<proteinExistence type="predicted"/>